<evidence type="ECO:0000259" key="2">
    <source>
        <dbReference type="Pfam" id="PF23003"/>
    </source>
</evidence>
<organism evidence="3 4">
    <name type="scientific">Trichuris trichiura</name>
    <name type="common">Whipworm</name>
    <name type="synonym">Trichocephalus trichiurus</name>
    <dbReference type="NCBI Taxonomy" id="36087"/>
    <lineage>
        <taxon>Eukaryota</taxon>
        <taxon>Metazoa</taxon>
        <taxon>Ecdysozoa</taxon>
        <taxon>Nematoda</taxon>
        <taxon>Enoplea</taxon>
        <taxon>Dorylaimia</taxon>
        <taxon>Trichinellida</taxon>
        <taxon>Trichuridae</taxon>
        <taxon>Trichuris</taxon>
    </lineage>
</organism>
<dbReference type="InterPro" id="IPR055119">
    <property type="entry name" value="Mig18_Fn1"/>
</dbReference>
<dbReference type="STRING" id="36087.A0A077ZFL4"/>
<sequence length="500" mass="54691">MVLRQRVVLLQVYACCFLISFIPRCDSQSCQEGTQTVISFIVYRCQGGRQVPIACVTDNGQHLPVDGVTTQGGYEMKCLRGAGSNLSLRPVACLKNGRRMNPGETLTTPNFWYTCIGGANSLSLEVSGCVDKNGNRVSVGSTFTKGPFLFRCVKSGNLVTSEGYACVSDGQQIPIGGTFVRGQFWYQCSRIGEKGIQTELRGCAVDGRQLHDGEKYSKNGFLFQCKVVRRNCENCDSLASVQHTIVGCTSTDAAGNSMEYPIGARWVEQGTQPQFKFVIECLRKGNEIQKQVVQCSFESSHGKALLDPGCARKVGPSLIACNRRFDGVVEVQLLTSTDAASDSRAVSNLGLSSQKKLCQCTTRPLFVCAQSTQCVHYPEVDSSPKRCRIMTLLRRLPSAVTMKTIRGRSKQHAISKSSHLVNLTRLKCIQPTLKVRAYMEAADSSGLPKIVFQHLPKASRNLSSATVLSKDYLDSKQGSYESLHHNEAKNGAFALGMVQI</sequence>
<evidence type="ECO:0000313" key="4">
    <source>
        <dbReference type="Proteomes" id="UP000030665"/>
    </source>
</evidence>
<feature type="domain" description="Abnormal cell migration protein 18-like fibronectin type I" evidence="2">
    <location>
        <begin position="165"/>
        <end position="228"/>
    </location>
</feature>
<feature type="signal peptide" evidence="1">
    <location>
        <begin position="1"/>
        <end position="27"/>
    </location>
</feature>
<reference evidence="3" key="2">
    <citation type="submission" date="2014-03" db="EMBL/GenBank/DDBJ databases">
        <title>The whipworm genome and dual-species transcriptomics of an intimate host-pathogen interaction.</title>
        <authorList>
            <person name="Foth B.J."/>
            <person name="Tsai I.J."/>
            <person name="Reid A.J."/>
            <person name="Bancroft A.J."/>
            <person name="Nichol S."/>
            <person name="Tracey A."/>
            <person name="Holroyd N."/>
            <person name="Cotton J.A."/>
            <person name="Stanley E.J."/>
            <person name="Zarowiecki M."/>
            <person name="Liu J.Z."/>
            <person name="Huckvale T."/>
            <person name="Cooper P.J."/>
            <person name="Grencis R.K."/>
            <person name="Berriman M."/>
        </authorList>
    </citation>
    <scope>NUCLEOTIDE SEQUENCE [LARGE SCALE GENOMIC DNA]</scope>
</reference>
<accession>A0A077ZFL4</accession>
<dbReference type="Pfam" id="PF23003">
    <property type="entry name" value="Fn1_2"/>
    <property type="match status" value="2"/>
</dbReference>
<dbReference type="EMBL" id="HG806504">
    <property type="protein sequence ID" value="CDW59157.1"/>
    <property type="molecule type" value="Genomic_DNA"/>
</dbReference>
<proteinExistence type="predicted"/>
<protein>
    <recommendedName>
        <fullName evidence="2">Abnormal cell migration protein 18-like fibronectin type I domain-containing protein</fullName>
    </recommendedName>
</protein>
<dbReference type="Proteomes" id="UP000030665">
    <property type="component" value="Unassembled WGS sequence"/>
</dbReference>
<keyword evidence="4" id="KW-1185">Reference proteome</keyword>
<dbReference type="InterPro" id="IPR040282">
    <property type="entry name" value="Mig-18-like"/>
</dbReference>
<name>A0A077ZFL4_TRITR</name>
<dbReference type="AlphaFoldDB" id="A0A077ZFL4"/>
<evidence type="ECO:0000256" key="1">
    <source>
        <dbReference type="SAM" id="SignalP"/>
    </source>
</evidence>
<feature type="domain" description="Abnormal cell migration protein 18-like fibronectin type I" evidence="2">
    <location>
        <begin position="91"/>
        <end position="157"/>
    </location>
</feature>
<evidence type="ECO:0000313" key="3">
    <source>
        <dbReference type="EMBL" id="CDW59157.1"/>
    </source>
</evidence>
<dbReference type="OrthoDB" id="5911931at2759"/>
<keyword evidence="1" id="KW-0732">Signal</keyword>
<reference evidence="3" key="1">
    <citation type="submission" date="2014-01" db="EMBL/GenBank/DDBJ databases">
        <authorList>
            <person name="Aslett M."/>
        </authorList>
    </citation>
    <scope>NUCLEOTIDE SEQUENCE</scope>
</reference>
<feature type="chain" id="PRO_5001728864" description="Abnormal cell migration protein 18-like fibronectin type I domain-containing protein" evidence="1">
    <location>
        <begin position="28"/>
        <end position="500"/>
    </location>
</feature>
<gene>
    <name evidence="3" type="ORF">TTRE_0000748701</name>
</gene>
<dbReference type="PANTHER" id="PTHR35572">
    <property type="entry name" value="PROTEIN CBG04538-RELATED"/>
    <property type="match status" value="1"/>
</dbReference>